<evidence type="ECO:0000256" key="2">
    <source>
        <dbReference type="ARBA" id="ARBA00022722"/>
    </source>
</evidence>
<dbReference type="Gene3D" id="3.40.1350.10">
    <property type="match status" value="1"/>
</dbReference>
<evidence type="ECO:0000256" key="1">
    <source>
        <dbReference type="ARBA" id="ARBA00001946"/>
    </source>
</evidence>
<dbReference type="InterPro" id="IPR014883">
    <property type="entry name" value="VRR_NUC"/>
</dbReference>
<dbReference type="InterPro" id="IPR036397">
    <property type="entry name" value="RNaseH_sf"/>
</dbReference>
<protein>
    <submittedName>
        <fullName evidence="8">Exonuclease domain-containing protein</fullName>
    </submittedName>
</protein>
<dbReference type="InterPro" id="IPR013520">
    <property type="entry name" value="Ribonucl_H"/>
</dbReference>
<dbReference type="KEGG" id="psti:SOO65_08100"/>
<keyword evidence="9" id="KW-1185">Reference proteome</keyword>
<dbReference type="PANTHER" id="PTHR30231:SF41">
    <property type="entry name" value="DNA POLYMERASE III SUBUNIT EPSILON"/>
    <property type="match status" value="1"/>
</dbReference>
<dbReference type="GO" id="GO:0003887">
    <property type="term" value="F:DNA-directed DNA polymerase activity"/>
    <property type="evidence" value="ECO:0007669"/>
    <property type="project" value="InterPro"/>
</dbReference>
<evidence type="ECO:0000256" key="3">
    <source>
        <dbReference type="ARBA" id="ARBA00022801"/>
    </source>
</evidence>
<comment type="function">
    <text evidence="4">DNA polymerase III is a complex, multichain enzyme responsible for most of the replicative synthesis in bacteria. The epsilon subunit contain the editing function and is a proofreading 3'-5' exonuclease.</text>
</comment>
<feature type="domain" description="Exonuclease" evidence="6">
    <location>
        <begin position="504"/>
        <end position="668"/>
    </location>
</feature>
<evidence type="ECO:0000256" key="4">
    <source>
        <dbReference type="ARBA" id="ARBA00025483"/>
    </source>
</evidence>
<keyword evidence="3" id="KW-0378">Hydrolase</keyword>
<gene>
    <name evidence="8" type="ORF">SOO65_08100</name>
</gene>
<dbReference type="PANTHER" id="PTHR30231">
    <property type="entry name" value="DNA POLYMERASE III SUBUNIT EPSILON"/>
    <property type="match status" value="1"/>
</dbReference>
<dbReference type="NCBIfam" id="TIGR00573">
    <property type="entry name" value="dnaq"/>
    <property type="match status" value="1"/>
</dbReference>
<comment type="cofactor">
    <cofactor evidence="1">
        <name>Mg(2+)</name>
        <dbReference type="ChEBI" id="CHEBI:18420"/>
    </cofactor>
</comment>
<comment type="subunit">
    <text evidence="5">DNA polymerase III contains a core (composed of alpha, epsilon and theta chains) that associates with a tau subunit. This core dimerizes to form the POLIII' complex. PolIII' associates with the gamma complex (composed of gamma, delta, delta', psi and chi chains) and with the beta chain to form the complete DNA polymerase III complex.</text>
</comment>
<organism evidence="8 9">
    <name type="scientific">Peredibacter starrii</name>
    <dbReference type="NCBI Taxonomy" id="28202"/>
    <lineage>
        <taxon>Bacteria</taxon>
        <taxon>Pseudomonadati</taxon>
        <taxon>Bdellovibrionota</taxon>
        <taxon>Bacteriovoracia</taxon>
        <taxon>Bacteriovoracales</taxon>
        <taxon>Bacteriovoracaceae</taxon>
        <taxon>Peredibacter</taxon>
    </lineage>
</organism>
<dbReference type="Gene3D" id="3.30.420.10">
    <property type="entry name" value="Ribonuclease H-like superfamily/Ribonuclease H"/>
    <property type="match status" value="1"/>
</dbReference>
<dbReference type="GO" id="GO:0008408">
    <property type="term" value="F:3'-5' exonuclease activity"/>
    <property type="evidence" value="ECO:0007669"/>
    <property type="project" value="TreeGrafter"/>
</dbReference>
<reference evidence="8 9" key="1">
    <citation type="submission" date="2023-11" db="EMBL/GenBank/DDBJ databases">
        <title>Peredibacter starrii A3.12.</title>
        <authorList>
            <person name="Mitchell R.J."/>
        </authorList>
    </citation>
    <scope>NUCLEOTIDE SEQUENCE [LARGE SCALE GENOMIC DNA]</scope>
    <source>
        <strain evidence="8 9">A3.12</strain>
    </source>
</reference>
<evidence type="ECO:0000313" key="8">
    <source>
        <dbReference type="EMBL" id="WPU66706.1"/>
    </source>
</evidence>
<dbReference type="InterPro" id="IPR011856">
    <property type="entry name" value="tRNA_endonuc-like_dom_sf"/>
</dbReference>
<evidence type="ECO:0000313" key="9">
    <source>
        <dbReference type="Proteomes" id="UP001324634"/>
    </source>
</evidence>
<dbReference type="InterPro" id="IPR012337">
    <property type="entry name" value="RNaseH-like_sf"/>
</dbReference>
<dbReference type="InterPro" id="IPR049125">
    <property type="entry name" value="FAN1-like_WH"/>
</dbReference>
<dbReference type="CDD" id="cd06127">
    <property type="entry name" value="DEDDh"/>
    <property type="match status" value="1"/>
</dbReference>
<sequence>MSDIVLPPKYYLDHFEEFIREVKKHHSPLMEERHHLYLADYDKLVNDSKCLLIRMINRSGKIFDKSSLIYEEIEAYNWEELRELNLVRSLEEQDLLDYLNWLKKDDFKKILLNANIPFKKSASREELLTLALNLNYSLSDLGGLDHMVVLNRHEEIDYLLFLYFGKLQNKLILPTLRDLGIRQSNKKGKFVAKFQNKEEAFTQYFYAHLKQQKRVFTLEEIETWPTAHLVETKSLREELLLKSAQKTEDPNIALSILKLCQDYPATTHRARLLHQLGFVDECLLELERMMDDPNNDEELLFAEDFLQRKYQKKRLSLLTETLRNAESLSIDESFYRHPEFGVLAHYENGHFAENYLWNTLFWTFFQEQLEDSAHSEFDYAPPELVEKTFFAKHEETIFHKFKTTSKEDLKALFAEDEILLDFIEFTDLDKIFQMLAYMAQDFYGRSSGFPDLFIIENNEVSFIEVKAEGDSLRPSQIKQMRQLEKVGFKVKVLQVNYKLNPQQTYVVVDLETTGSLSSWNRVTEIGAVKIQNGQVIDTFQTLINPERSIPQSIQELTGITNEMVKDAPTFSGIVEKFLDFMDGSIFVAHNAGFDYGFIQNEFARLEERFVMPYICTKAWMRKYYPGLPSYGLKNLCQTFNISLESHHRALCDATAAAHLLNLINQKRS</sequence>
<dbReference type="GO" id="GO:0003677">
    <property type="term" value="F:DNA binding"/>
    <property type="evidence" value="ECO:0007669"/>
    <property type="project" value="InterPro"/>
</dbReference>
<dbReference type="SMART" id="SM00990">
    <property type="entry name" value="VRR_NUC"/>
    <property type="match status" value="1"/>
</dbReference>
<dbReference type="FunFam" id="3.30.420.10:FF:000045">
    <property type="entry name" value="3'-5' exonuclease DinG"/>
    <property type="match status" value="1"/>
</dbReference>
<name>A0AAX4HUP7_9BACT</name>
<evidence type="ECO:0000259" key="6">
    <source>
        <dbReference type="SMART" id="SM00479"/>
    </source>
</evidence>
<evidence type="ECO:0000259" key="7">
    <source>
        <dbReference type="SMART" id="SM00990"/>
    </source>
</evidence>
<dbReference type="SUPFAM" id="SSF53098">
    <property type="entry name" value="Ribonuclease H-like"/>
    <property type="match status" value="1"/>
</dbReference>
<dbReference type="GO" id="GO:0045004">
    <property type="term" value="P:DNA replication proofreading"/>
    <property type="evidence" value="ECO:0007669"/>
    <property type="project" value="TreeGrafter"/>
</dbReference>
<keyword evidence="8" id="KW-0269">Exonuclease</keyword>
<dbReference type="Pfam" id="PF21315">
    <property type="entry name" value="FAN1_HTH"/>
    <property type="match status" value="1"/>
</dbReference>
<dbReference type="SMART" id="SM00479">
    <property type="entry name" value="EXOIII"/>
    <property type="match status" value="1"/>
</dbReference>
<dbReference type="Pfam" id="PF08774">
    <property type="entry name" value="VRR_NUC"/>
    <property type="match status" value="1"/>
</dbReference>
<dbReference type="RefSeq" id="WP_321399186.1">
    <property type="nucleotide sequence ID" value="NZ_CP139487.1"/>
</dbReference>
<dbReference type="GO" id="GO:0005829">
    <property type="term" value="C:cytosol"/>
    <property type="evidence" value="ECO:0007669"/>
    <property type="project" value="TreeGrafter"/>
</dbReference>
<evidence type="ECO:0000256" key="5">
    <source>
        <dbReference type="ARBA" id="ARBA00026073"/>
    </source>
</evidence>
<dbReference type="AlphaFoldDB" id="A0AAX4HUP7"/>
<keyword evidence="2" id="KW-0540">Nuclease</keyword>
<dbReference type="Pfam" id="PF00929">
    <property type="entry name" value="RNase_T"/>
    <property type="match status" value="1"/>
</dbReference>
<accession>A0AAX4HUP7</accession>
<feature type="domain" description="VRR-NUC" evidence="7">
    <location>
        <begin position="404"/>
        <end position="497"/>
    </location>
</feature>
<dbReference type="EMBL" id="CP139487">
    <property type="protein sequence ID" value="WPU66706.1"/>
    <property type="molecule type" value="Genomic_DNA"/>
</dbReference>
<proteinExistence type="predicted"/>
<dbReference type="Proteomes" id="UP001324634">
    <property type="component" value="Chromosome"/>
</dbReference>
<dbReference type="InterPro" id="IPR006054">
    <property type="entry name" value="DnaQ"/>
</dbReference>